<dbReference type="SUPFAM" id="SSF53955">
    <property type="entry name" value="Lysozyme-like"/>
    <property type="match status" value="1"/>
</dbReference>
<dbReference type="CDD" id="cd16893">
    <property type="entry name" value="LT_MltC_MltE"/>
    <property type="match status" value="1"/>
</dbReference>
<comment type="similarity">
    <text evidence="1">Belongs to the transglycosylase Slt family.</text>
</comment>
<dbReference type="PANTHER" id="PTHR37423">
    <property type="entry name" value="SOLUBLE LYTIC MUREIN TRANSGLYCOSYLASE-RELATED"/>
    <property type="match status" value="1"/>
</dbReference>
<dbReference type="PANTHER" id="PTHR37423:SF2">
    <property type="entry name" value="MEMBRANE-BOUND LYTIC MUREIN TRANSGLYCOSYLASE C"/>
    <property type="match status" value="1"/>
</dbReference>
<proteinExistence type="inferred from homology"/>
<evidence type="ECO:0000313" key="4">
    <source>
        <dbReference type="EMBL" id="MDI4671573.1"/>
    </source>
</evidence>
<dbReference type="EMBL" id="JAKUMG010000029">
    <property type="protein sequence ID" value="MDI4671573.1"/>
    <property type="molecule type" value="Genomic_DNA"/>
</dbReference>
<evidence type="ECO:0000256" key="2">
    <source>
        <dbReference type="SAM" id="SignalP"/>
    </source>
</evidence>
<dbReference type="InterPro" id="IPR023346">
    <property type="entry name" value="Lysozyme-like_dom_sf"/>
</dbReference>
<organism evidence="4 5">
    <name type="scientific">Pseudoalteromonas shioyasakiensis</name>
    <dbReference type="NCBI Taxonomy" id="1190813"/>
    <lineage>
        <taxon>Bacteria</taxon>
        <taxon>Pseudomonadati</taxon>
        <taxon>Pseudomonadota</taxon>
        <taxon>Gammaproteobacteria</taxon>
        <taxon>Alteromonadales</taxon>
        <taxon>Pseudoalteromonadaceae</taxon>
        <taxon>Pseudoalteromonas</taxon>
    </lineage>
</organism>
<name>A0ABT6U939_9GAMM</name>
<feature type="signal peptide" evidence="2">
    <location>
        <begin position="1"/>
        <end position="25"/>
    </location>
</feature>
<dbReference type="InterPro" id="IPR008258">
    <property type="entry name" value="Transglycosylase_SLT_dom_1"/>
</dbReference>
<protein>
    <submittedName>
        <fullName evidence="4">Transglycosylase SLT domain-containing protein</fullName>
    </submittedName>
</protein>
<keyword evidence="5" id="KW-1185">Reference proteome</keyword>
<sequence>MYSFKLKTYLSIFSVLMLNVTCAFAQNSNDPFDELGREMASLEKEGSAEELKEFNEWKERYLSEYQDFRQKHFKKLDDIRDKLINTWGETDSQRASLSTYYSPDNQVKTSIDFENDVMSISILHDVKENVTTSKVNDALKSTLSANQALSNDIENRTFEELTKKIANTTPTQKPIEVVAKPDSLFNKEIDKIKAQAIASRHQVEKIHDMSLYNASSELVLSDNPRLDKSVKAEFMRIEKEKEQRIKALQETQKKASTVKQRELLKSKRVTTYTVPLTHKSFMKKAAPFKGVVNQHSQRWQLPNSILFSVIHTESHFNTKAQSPIPAYGLMQIVPLSAGLDVNRFLHKKNNIMSKQYLFNAENNIETGVAYMHLLNSRYLAKIINKQSRLYCMIAAYNTGAGNVAKTFNYDNSRNITKASTIINSMTPEQVYNKLISDLPYEETRKYLQKVIERQAIYKSMDQI</sequence>
<keyword evidence="2" id="KW-0732">Signal</keyword>
<dbReference type="Gene3D" id="1.10.530.10">
    <property type="match status" value="1"/>
</dbReference>
<dbReference type="Proteomes" id="UP001156974">
    <property type="component" value="Unassembled WGS sequence"/>
</dbReference>
<feature type="chain" id="PRO_5045369152" evidence="2">
    <location>
        <begin position="26"/>
        <end position="463"/>
    </location>
</feature>
<evidence type="ECO:0000313" key="5">
    <source>
        <dbReference type="Proteomes" id="UP001156974"/>
    </source>
</evidence>
<feature type="domain" description="Transglycosylase SLT" evidence="3">
    <location>
        <begin position="292"/>
        <end position="417"/>
    </location>
</feature>
<accession>A0ABT6U939</accession>
<dbReference type="Pfam" id="PF01464">
    <property type="entry name" value="SLT"/>
    <property type="match status" value="1"/>
</dbReference>
<reference evidence="4 5" key="1">
    <citation type="submission" date="2022-02" db="EMBL/GenBank/DDBJ databases">
        <title>Genome analysis of Beneficial Microorganisms for Coral consortium from Pocillopora damicornis.</title>
        <authorList>
            <person name="Rosado P.M."/>
            <person name="Cardoso P.M."/>
            <person name="Rosado J.G."/>
            <person name="Schultz J."/>
            <person name="Rocha U."/>
            <person name="Costa T.K."/>
            <person name="Peixoto R.S."/>
        </authorList>
    </citation>
    <scope>NUCLEOTIDE SEQUENCE [LARGE SCALE GENOMIC DNA]</scope>
    <source>
        <strain evidence="4 5">BMC5</strain>
    </source>
</reference>
<gene>
    <name evidence="4" type="ORF">MKZ47_21165</name>
</gene>
<dbReference type="RefSeq" id="WP_175083653.1">
    <property type="nucleotide sequence ID" value="NZ_JAKUMG010000029.1"/>
</dbReference>
<comment type="caution">
    <text evidence="4">The sequence shown here is derived from an EMBL/GenBank/DDBJ whole genome shotgun (WGS) entry which is preliminary data.</text>
</comment>
<evidence type="ECO:0000256" key="1">
    <source>
        <dbReference type="ARBA" id="ARBA00007734"/>
    </source>
</evidence>
<evidence type="ECO:0000259" key="3">
    <source>
        <dbReference type="Pfam" id="PF01464"/>
    </source>
</evidence>